<reference evidence="10" key="1">
    <citation type="submission" date="2023-07" db="EMBL/GenBank/DDBJ databases">
        <title>Conexibacter stalactiti sp. nov., isolated from stalactites in a lava cave and emended description of the genus Conexibacter.</title>
        <authorList>
            <person name="Lee S.D."/>
        </authorList>
    </citation>
    <scope>NUCLEOTIDE SEQUENCE [LARGE SCALE GENOMIC DNA]</scope>
    <source>
        <strain evidence="10">KCTC 39840</strain>
    </source>
</reference>
<feature type="transmembrane region" description="Helical" evidence="7">
    <location>
        <begin position="58"/>
        <end position="81"/>
    </location>
</feature>
<keyword evidence="3" id="KW-1003">Cell membrane</keyword>
<reference evidence="9 10" key="2">
    <citation type="submission" date="2023-10" db="EMBL/GenBank/DDBJ databases">
        <authorList>
            <person name="Han X.F."/>
        </authorList>
    </citation>
    <scope>NUCLEOTIDE SEQUENCE [LARGE SCALE GENOMIC DNA]</scope>
    <source>
        <strain evidence="9 10">KCTC 39840</strain>
    </source>
</reference>
<dbReference type="InterPro" id="IPR000515">
    <property type="entry name" value="MetI-like"/>
</dbReference>
<comment type="similarity">
    <text evidence="7">Belongs to the binding-protein-dependent transport system permease family.</text>
</comment>
<evidence type="ECO:0000256" key="5">
    <source>
        <dbReference type="ARBA" id="ARBA00022989"/>
    </source>
</evidence>
<dbReference type="Proteomes" id="UP001284601">
    <property type="component" value="Unassembled WGS sequence"/>
</dbReference>
<feature type="transmembrane region" description="Helical" evidence="7">
    <location>
        <begin position="141"/>
        <end position="161"/>
    </location>
</feature>
<dbReference type="SUPFAM" id="SSF161098">
    <property type="entry name" value="MetI-like"/>
    <property type="match status" value="1"/>
</dbReference>
<name>A0ABU4HL85_9ACTN</name>
<feature type="transmembrane region" description="Helical" evidence="7">
    <location>
        <begin position="93"/>
        <end position="111"/>
    </location>
</feature>
<feature type="transmembrane region" description="Helical" evidence="7">
    <location>
        <begin position="199"/>
        <end position="222"/>
    </location>
</feature>
<evidence type="ECO:0000256" key="4">
    <source>
        <dbReference type="ARBA" id="ARBA00022692"/>
    </source>
</evidence>
<dbReference type="EMBL" id="JAWSTH010000012">
    <property type="protein sequence ID" value="MDW5594081.1"/>
    <property type="molecule type" value="Genomic_DNA"/>
</dbReference>
<comment type="subcellular location">
    <subcellularLocation>
        <location evidence="1 7">Cell membrane</location>
        <topology evidence="1 7">Multi-pass membrane protein</topology>
    </subcellularLocation>
</comment>
<protein>
    <submittedName>
        <fullName evidence="9">Sugar ABC transporter permease</fullName>
    </submittedName>
</protein>
<keyword evidence="10" id="KW-1185">Reference proteome</keyword>
<proteinExistence type="inferred from homology"/>
<dbReference type="PANTHER" id="PTHR30193:SF37">
    <property type="entry name" value="INNER MEMBRANE ABC TRANSPORTER PERMEASE PROTEIN YCJO"/>
    <property type="match status" value="1"/>
</dbReference>
<feature type="transmembrane region" description="Helical" evidence="7">
    <location>
        <begin position="7"/>
        <end position="26"/>
    </location>
</feature>
<keyword evidence="6 7" id="KW-0472">Membrane</keyword>
<dbReference type="Gene3D" id="1.10.3720.10">
    <property type="entry name" value="MetI-like"/>
    <property type="match status" value="1"/>
</dbReference>
<dbReference type="RefSeq" id="WP_318596339.1">
    <property type="nucleotide sequence ID" value="NZ_JAWSTH010000012.1"/>
</dbReference>
<feature type="domain" description="ABC transmembrane type-1" evidence="8">
    <location>
        <begin position="56"/>
        <end position="269"/>
    </location>
</feature>
<keyword evidence="4 7" id="KW-0812">Transmembrane</keyword>
<evidence type="ECO:0000256" key="2">
    <source>
        <dbReference type="ARBA" id="ARBA00022448"/>
    </source>
</evidence>
<evidence type="ECO:0000313" key="10">
    <source>
        <dbReference type="Proteomes" id="UP001284601"/>
    </source>
</evidence>
<keyword evidence="5 7" id="KW-1133">Transmembrane helix</keyword>
<evidence type="ECO:0000256" key="7">
    <source>
        <dbReference type="RuleBase" id="RU363032"/>
    </source>
</evidence>
<comment type="caution">
    <text evidence="9">The sequence shown here is derived from an EMBL/GenBank/DDBJ whole genome shotgun (WGS) entry which is preliminary data.</text>
</comment>
<dbReference type="InterPro" id="IPR035906">
    <property type="entry name" value="MetI-like_sf"/>
</dbReference>
<evidence type="ECO:0000313" key="9">
    <source>
        <dbReference type="EMBL" id="MDW5594081.1"/>
    </source>
</evidence>
<dbReference type="Pfam" id="PF00528">
    <property type="entry name" value="BPD_transp_1"/>
    <property type="match status" value="1"/>
</dbReference>
<gene>
    <name evidence="9" type="ORF">R7226_07030</name>
</gene>
<sequence length="280" mass="30633">MVTPAMALFLVFYVAAVVFGIALSFFRWNGLEPRRFVGFENYKQLFVDDPVFFTNVKVTLIVVGACLICILPLALLLAVCLSGRGRLLPLFRWILFLPVVIPLAATALLWAEIFNPAGGVANEFLGVFGIGEVTWLGDKNAALWALILVSVWSILGLHVVIQLSALSAIPTELKEAARLETPSVWKIFRHVVFPLLRDSLTVSAALVITGSFVFFTSLAFIMTRGGPVHSTEVLGLRAYLEGFAGLNFGRACAITVITMLMTIVLVGTTLLIGSRRRVEY</sequence>
<evidence type="ECO:0000256" key="3">
    <source>
        <dbReference type="ARBA" id="ARBA00022475"/>
    </source>
</evidence>
<dbReference type="CDD" id="cd06261">
    <property type="entry name" value="TM_PBP2"/>
    <property type="match status" value="1"/>
</dbReference>
<organism evidence="9 10">
    <name type="scientific">Conexibacter stalactiti</name>
    <dbReference type="NCBI Taxonomy" id="1940611"/>
    <lineage>
        <taxon>Bacteria</taxon>
        <taxon>Bacillati</taxon>
        <taxon>Actinomycetota</taxon>
        <taxon>Thermoleophilia</taxon>
        <taxon>Solirubrobacterales</taxon>
        <taxon>Conexibacteraceae</taxon>
        <taxon>Conexibacter</taxon>
    </lineage>
</organism>
<keyword evidence="2 7" id="KW-0813">Transport</keyword>
<dbReference type="PROSITE" id="PS50928">
    <property type="entry name" value="ABC_TM1"/>
    <property type="match status" value="1"/>
</dbReference>
<accession>A0ABU4HL85</accession>
<feature type="transmembrane region" description="Helical" evidence="7">
    <location>
        <begin position="248"/>
        <end position="272"/>
    </location>
</feature>
<evidence type="ECO:0000259" key="8">
    <source>
        <dbReference type="PROSITE" id="PS50928"/>
    </source>
</evidence>
<dbReference type="PANTHER" id="PTHR30193">
    <property type="entry name" value="ABC TRANSPORTER PERMEASE PROTEIN"/>
    <property type="match status" value="1"/>
</dbReference>
<evidence type="ECO:0000256" key="1">
    <source>
        <dbReference type="ARBA" id="ARBA00004651"/>
    </source>
</evidence>
<dbReference type="InterPro" id="IPR051393">
    <property type="entry name" value="ABC_transporter_permease"/>
</dbReference>
<evidence type="ECO:0000256" key="6">
    <source>
        <dbReference type="ARBA" id="ARBA00023136"/>
    </source>
</evidence>